<dbReference type="OrthoDB" id="10017443at2759"/>
<dbReference type="InterPro" id="IPR018795">
    <property type="entry name" value="K2013-like"/>
</dbReference>
<evidence type="ECO:0000256" key="4">
    <source>
        <dbReference type="ARBA" id="ARBA00022989"/>
    </source>
</evidence>
<protein>
    <submittedName>
        <fullName evidence="8">KIAA2013 protein</fullName>
    </submittedName>
</protein>
<evidence type="ECO:0000256" key="7">
    <source>
        <dbReference type="SAM" id="Phobius"/>
    </source>
</evidence>
<keyword evidence="6" id="KW-0325">Glycoprotein</keyword>
<organism evidence="8 9">
    <name type="scientific">Branchiostoma lanceolatum</name>
    <name type="common">Common lancelet</name>
    <name type="synonym">Amphioxus lanceolatum</name>
    <dbReference type="NCBI Taxonomy" id="7740"/>
    <lineage>
        <taxon>Eukaryota</taxon>
        <taxon>Metazoa</taxon>
        <taxon>Chordata</taxon>
        <taxon>Cephalochordata</taxon>
        <taxon>Leptocardii</taxon>
        <taxon>Amphioxiformes</taxon>
        <taxon>Branchiostomatidae</taxon>
        <taxon>Branchiostoma</taxon>
    </lineage>
</organism>
<accession>A0A8J9VMA4</accession>
<dbReference type="EMBL" id="OV696696">
    <property type="protein sequence ID" value="CAH1240782.1"/>
    <property type="molecule type" value="Genomic_DNA"/>
</dbReference>
<keyword evidence="3" id="KW-0732">Signal</keyword>
<dbReference type="Pfam" id="PF10222">
    <property type="entry name" value="DUF2152"/>
    <property type="match status" value="1"/>
</dbReference>
<evidence type="ECO:0000313" key="8">
    <source>
        <dbReference type="EMBL" id="CAH1240782.1"/>
    </source>
</evidence>
<evidence type="ECO:0000256" key="6">
    <source>
        <dbReference type="ARBA" id="ARBA00023180"/>
    </source>
</evidence>
<evidence type="ECO:0000256" key="1">
    <source>
        <dbReference type="ARBA" id="ARBA00004479"/>
    </source>
</evidence>
<sequence length="645" mass="71318">MLQFAAGGSCPSQQATSATVAFLQLSNSAELIKWGKMWIHNRLKTVPGVFSSTWARRMLAILLAVSVVIWYIGPSIFDMGRRAWNKPDLLSICLSDKLTPWVHAAQELDAVVTQGKEKAAQLPFVGNGRIGFVPGEGLYIATPDRDNPQYSSLTLKVPYDPSIQVAVESLTTKKESSVLDYKHGVFHKYTCYKKSETDSLLMELKVASHRTKPSLLVQELRVENPTMSPLLVSVKQSGSVGSDSLLLQTLTVTLDEKNPPKEYILLSGTVTMVDGRVIMFAMATPKVSEVLNVDEKSAFTFTFVTAVHYSEPAPVMDKDKLETVIRLVKDDIKEYFLAGPENSNLLVQHKSAWSKVWASGLHVDPRKVLHIPHPSIVNSSMYYVLSSVQALLHLDGMDLAKRKLLEQQLLKQENCFSGHPTTHAHNLWPTVKQESDIAELSHLWQLTLSKRGCAPLVAAGADGMLEAMILSFGGLQITRDHLAFNGDPDILRSNIAFHDIRYNSSHINLTILMEDDGQATMHVSVDSLNNAVLYACEAGCLSEPVSLTSTITEFSVKVTKPLTSLLYIAPSRRHLLDIKRTIHVKEVITHLDHLEKLSGPKTGLPPVFWVSIAFLIGLFHLFLIKLIYNEVCGAGAARTSTKYSA</sequence>
<keyword evidence="9" id="KW-1185">Reference proteome</keyword>
<proteinExistence type="predicted"/>
<keyword evidence="5 7" id="KW-0472">Membrane</keyword>
<evidence type="ECO:0000256" key="5">
    <source>
        <dbReference type="ARBA" id="ARBA00023136"/>
    </source>
</evidence>
<gene>
    <name evidence="8" type="primary">KIAA2013</name>
    <name evidence="8" type="ORF">BLAG_LOCUS4614</name>
</gene>
<comment type="subcellular location">
    <subcellularLocation>
        <location evidence="1">Membrane</location>
        <topology evidence="1">Single-pass type I membrane protein</topology>
    </subcellularLocation>
</comment>
<dbReference type="AlphaFoldDB" id="A0A8J9VMA4"/>
<feature type="transmembrane region" description="Helical" evidence="7">
    <location>
        <begin position="59"/>
        <end position="77"/>
    </location>
</feature>
<evidence type="ECO:0000256" key="3">
    <source>
        <dbReference type="ARBA" id="ARBA00022729"/>
    </source>
</evidence>
<dbReference type="GO" id="GO:0016020">
    <property type="term" value="C:membrane"/>
    <property type="evidence" value="ECO:0007669"/>
    <property type="project" value="UniProtKB-SubCell"/>
</dbReference>
<dbReference type="PANTHER" id="PTHR31386">
    <property type="entry name" value="UNCHARACTERIZED PROTEIN KIAA2013"/>
    <property type="match status" value="1"/>
</dbReference>
<dbReference type="Proteomes" id="UP000838412">
    <property type="component" value="Chromosome 11"/>
</dbReference>
<name>A0A8J9VMA4_BRALA</name>
<reference evidence="8" key="1">
    <citation type="submission" date="2022-01" db="EMBL/GenBank/DDBJ databases">
        <authorList>
            <person name="Braso-Vives M."/>
        </authorList>
    </citation>
    <scope>NUCLEOTIDE SEQUENCE</scope>
</reference>
<feature type="transmembrane region" description="Helical" evidence="7">
    <location>
        <begin position="607"/>
        <end position="628"/>
    </location>
</feature>
<keyword evidence="2 7" id="KW-0812">Transmembrane</keyword>
<evidence type="ECO:0000256" key="2">
    <source>
        <dbReference type="ARBA" id="ARBA00022692"/>
    </source>
</evidence>
<evidence type="ECO:0000313" key="9">
    <source>
        <dbReference type="Proteomes" id="UP000838412"/>
    </source>
</evidence>
<dbReference type="PANTHER" id="PTHR31386:SF2">
    <property type="entry name" value="SIMILAR TO RIKEN CDNA 2510039O18"/>
    <property type="match status" value="1"/>
</dbReference>
<keyword evidence="4 7" id="KW-1133">Transmembrane helix</keyword>